<gene>
    <name evidence="2" type="primary">bchD_2</name>
    <name evidence="2" type="ORF">MBCUR_07270</name>
</gene>
<dbReference type="EMBL" id="LWMV01000154">
    <property type="protein sequence ID" value="KZX13200.1"/>
    <property type="molecule type" value="Genomic_DNA"/>
</dbReference>
<organism evidence="2 3">
    <name type="scientific">Methanobrevibacter curvatus</name>
    <dbReference type="NCBI Taxonomy" id="49547"/>
    <lineage>
        <taxon>Archaea</taxon>
        <taxon>Methanobacteriati</taxon>
        <taxon>Methanobacteriota</taxon>
        <taxon>Methanomada group</taxon>
        <taxon>Methanobacteria</taxon>
        <taxon>Methanobacteriales</taxon>
        <taxon>Methanobacteriaceae</taxon>
        <taxon>Methanobrevibacter</taxon>
    </lineage>
</organism>
<evidence type="ECO:0000313" key="3">
    <source>
        <dbReference type="Proteomes" id="UP000077245"/>
    </source>
</evidence>
<sequence length="259" mass="28874">MLLKGCSKKKLYGKHVDSKNEKGKYVKSRFASKLSKDIAIDATLRSAVGHSQGKINVRKEDLREKIRKHKARGSIALVIDMSGSMVSDKKINRIKAILELIINNTIKHKDKLSVVGFKGKKSEIIIPNTKYPKSFLSKLDTVTVGGTTPIAIGLKKGIEVLKKDIKENEYIPMLILLSDGRPNVGLGGGPIQDTLEVGKEIANEKIHNIIIDFDRTSGQGRNFNKELAFNSKGTYYNLEKEMNTEHVIEGILNHERLNL</sequence>
<dbReference type="GO" id="GO:0016851">
    <property type="term" value="F:magnesium chelatase activity"/>
    <property type="evidence" value="ECO:0007669"/>
    <property type="project" value="UniProtKB-EC"/>
</dbReference>
<dbReference type="InterPro" id="IPR052989">
    <property type="entry name" value="Mg-chelatase_DI-like"/>
</dbReference>
<dbReference type="Proteomes" id="UP000077245">
    <property type="component" value="Unassembled WGS sequence"/>
</dbReference>
<dbReference type="Pfam" id="PF13519">
    <property type="entry name" value="VWA_2"/>
    <property type="match status" value="1"/>
</dbReference>
<name>A0A162FPK3_9EURY</name>
<proteinExistence type="predicted"/>
<dbReference type="AlphaFoldDB" id="A0A162FPK3"/>
<comment type="caution">
    <text evidence="2">The sequence shown here is derived from an EMBL/GenBank/DDBJ whole genome shotgun (WGS) entry which is preliminary data.</text>
</comment>
<dbReference type="PROSITE" id="PS50234">
    <property type="entry name" value="VWFA"/>
    <property type="match status" value="1"/>
</dbReference>
<dbReference type="STRING" id="49547.MBCUR_07270"/>
<accession>A0A162FPK3</accession>
<evidence type="ECO:0000259" key="1">
    <source>
        <dbReference type="PROSITE" id="PS50234"/>
    </source>
</evidence>
<dbReference type="RefSeq" id="WP_067090331.1">
    <property type="nucleotide sequence ID" value="NZ_LWMV01000154.1"/>
</dbReference>
<dbReference type="InterPro" id="IPR036465">
    <property type="entry name" value="vWFA_dom_sf"/>
</dbReference>
<dbReference type="Gene3D" id="3.40.50.410">
    <property type="entry name" value="von Willebrand factor, type A domain"/>
    <property type="match status" value="1"/>
</dbReference>
<dbReference type="PATRIC" id="fig|49547.3.peg.787"/>
<protein>
    <submittedName>
        <fullName evidence="2">Magnesium-chelatase 60 kDa subunit</fullName>
        <ecNumber evidence="2">6.6.1.1</ecNumber>
    </submittedName>
</protein>
<dbReference type="SUPFAM" id="SSF53300">
    <property type="entry name" value="vWA-like"/>
    <property type="match status" value="1"/>
</dbReference>
<dbReference type="PANTHER" id="PTHR35023:SF1">
    <property type="entry name" value="MG-PROTOPORPHYRIN IX CHELATASE"/>
    <property type="match status" value="1"/>
</dbReference>
<feature type="domain" description="VWFA" evidence="1">
    <location>
        <begin position="74"/>
        <end position="255"/>
    </location>
</feature>
<dbReference type="InterPro" id="IPR002035">
    <property type="entry name" value="VWF_A"/>
</dbReference>
<keyword evidence="2" id="KW-0436">Ligase</keyword>
<dbReference type="EC" id="6.6.1.1" evidence="2"/>
<reference evidence="2 3" key="1">
    <citation type="submission" date="2016-04" db="EMBL/GenBank/DDBJ databases">
        <title>Genome sequence of Methanobrevibacter curvatus DSM 11111.</title>
        <authorList>
            <person name="Poehlein A."/>
            <person name="Seedorf H."/>
            <person name="Daniel R."/>
        </authorList>
    </citation>
    <scope>NUCLEOTIDE SEQUENCE [LARGE SCALE GENOMIC DNA]</scope>
    <source>
        <strain evidence="2 3">DSM 11111</strain>
    </source>
</reference>
<keyword evidence="3" id="KW-1185">Reference proteome</keyword>
<dbReference type="SMART" id="SM00327">
    <property type="entry name" value="VWA"/>
    <property type="match status" value="1"/>
</dbReference>
<dbReference type="OrthoDB" id="78267at2157"/>
<evidence type="ECO:0000313" key="2">
    <source>
        <dbReference type="EMBL" id="KZX13200.1"/>
    </source>
</evidence>
<dbReference type="PANTHER" id="PTHR35023">
    <property type="entry name" value="CHELATASE-RELATED"/>
    <property type="match status" value="1"/>
</dbReference>